<dbReference type="PANTHER" id="PTHR21621">
    <property type="entry name" value="RIBOSOMAL PROTEIN S6 MODIFICATION PROTEIN"/>
    <property type="match status" value="1"/>
</dbReference>
<dbReference type="GO" id="GO:0005524">
    <property type="term" value="F:ATP binding"/>
    <property type="evidence" value="ECO:0007669"/>
    <property type="project" value="InterPro"/>
</dbReference>
<proteinExistence type="predicted"/>
<gene>
    <name evidence="2" type="ORF">MGWOODY_Smn1644</name>
</gene>
<dbReference type="AlphaFoldDB" id="A0A170PQ19"/>
<reference evidence="2" key="1">
    <citation type="submission" date="2015-10" db="EMBL/GenBank/DDBJ databases">
        <authorList>
            <person name="Gilbert D.G."/>
        </authorList>
    </citation>
    <scope>NUCLEOTIDE SEQUENCE</scope>
</reference>
<evidence type="ECO:0000313" key="2">
    <source>
        <dbReference type="EMBL" id="CUS46442.1"/>
    </source>
</evidence>
<dbReference type="SUPFAM" id="SSF56059">
    <property type="entry name" value="Glutathione synthetase ATP-binding domain-like"/>
    <property type="match status" value="1"/>
</dbReference>
<protein>
    <recommendedName>
        <fullName evidence="1">ATP-grasp domain-containing protein</fullName>
    </recommendedName>
</protein>
<dbReference type="Gene3D" id="3.30.470.20">
    <property type="entry name" value="ATP-grasp fold, B domain"/>
    <property type="match status" value="1"/>
</dbReference>
<dbReference type="PROSITE" id="PS50975">
    <property type="entry name" value="ATP_GRASP"/>
    <property type="match status" value="1"/>
</dbReference>
<dbReference type="GO" id="GO:0009432">
    <property type="term" value="P:SOS response"/>
    <property type="evidence" value="ECO:0007669"/>
    <property type="project" value="TreeGrafter"/>
</dbReference>
<sequence length="294" mass="32358">MITAIGLSTDPTLRHFVAQCRTSGTEVELVDLHDLALADWMFPLPGQDAIWRDGETERHLPAAGRYYVRPIDLSSVVESRRDSLSWQSMVQALNAWLESIGEAIVINRPGHFQDNGSKPLHEALLARRGFLVPPSLTSSDAAALSAFARAPSIVKTISGARADCWGVTPDDFAAFRPESGPVHLQRRVEGADVRAHVVGDSVLALRIDSEATDYRIDGEAAYAPVTLPDALTERMTRTARDMGLIFSGWDFKVDRDGQYWLLEANPMPGYNSYDKRLDGSITAALVALLTEVRR</sequence>
<dbReference type="GO" id="GO:0018169">
    <property type="term" value="F:ribosomal S6-glutamic acid ligase activity"/>
    <property type="evidence" value="ECO:0007669"/>
    <property type="project" value="TreeGrafter"/>
</dbReference>
<dbReference type="PANTHER" id="PTHR21621:SF0">
    <property type="entry name" value="BETA-CITRYLGLUTAMATE SYNTHASE B-RELATED"/>
    <property type="match status" value="1"/>
</dbReference>
<name>A0A170PQ19_9ZZZZ</name>
<organism evidence="2">
    <name type="scientific">hydrothermal vent metagenome</name>
    <dbReference type="NCBI Taxonomy" id="652676"/>
    <lineage>
        <taxon>unclassified sequences</taxon>
        <taxon>metagenomes</taxon>
        <taxon>ecological metagenomes</taxon>
    </lineage>
</organism>
<evidence type="ECO:0000259" key="1">
    <source>
        <dbReference type="PROSITE" id="PS50975"/>
    </source>
</evidence>
<dbReference type="EMBL" id="CZQE01000365">
    <property type="protein sequence ID" value="CUS46442.1"/>
    <property type="molecule type" value="Genomic_DNA"/>
</dbReference>
<dbReference type="GO" id="GO:0046872">
    <property type="term" value="F:metal ion binding"/>
    <property type="evidence" value="ECO:0007669"/>
    <property type="project" value="InterPro"/>
</dbReference>
<feature type="domain" description="ATP-grasp" evidence="1">
    <location>
        <begin position="122"/>
        <end position="290"/>
    </location>
</feature>
<dbReference type="GO" id="GO:0005737">
    <property type="term" value="C:cytoplasm"/>
    <property type="evidence" value="ECO:0007669"/>
    <property type="project" value="TreeGrafter"/>
</dbReference>
<accession>A0A170PQ19</accession>
<dbReference type="InterPro" id="IPR011761">
    <property type="entry name" value="ATP-grasp"/>
</dbReference>